<accession>A0A0F6SI19</accession>
<dbReference type="Proteomes" id="UP000034883">
    <property type="component" value="Chromosome"/>
</dbReference>
<dbReference type="EMBL" id="CP011125">
    <property type="protein sequence ID" value="AKF11424.1"/>
    <property type="molecule type" value="Genomic_DNA"/>
</dbReference>
<evidence type="ECO:0000313" key="2">
    <source>
        <dbReference type="Proteomes" id="UP000034883"/>
    </source>
</evidence>
<dbReference type="STRING" id="927083.DB32_008573"/>
<dbReference type="KEGG" id="samy:DB32_008573"/>
<organism evidence="1 2">
    <name type="scientific">Sandaracinus amylolyticus</name>
    <dbReference type="NCBI Taxonomy" id="927083"/>
    <lineage>
        <taxon>Bacteria</taxon>
        <taxon>Pseudomonadati</taxon>
        <taxon>Myxococcota</taxon>
        <taxon>Polyangia</taxon>
        <taxon>Polyangiales</taxon>
        <taxon>Sandaracinaceae</taxon>
        <taxon>Sandaracinus</taxon>
    </lineage>
</organism>
<protein>
    <submittedName>
        <fullName evidence="1">Uncharacterized protein</fullName>
    </submittedName>
</protein>
<name>A0A0F6SI19_9BACT</name>
<sequence>MRVVIAISLVLGACASAPVETRRSATVVEPDLTCSAVGEPLDVEAITEPSFEGTTLSVAYRVVAADAAHLERARVRVHVSDDERESIVLGPARETRRRLGAVESWWIEDVELATLRPVLDVRADVECGDARATSGVSRIEGPDARGAWCGYAGNGRAPVVSFDVVAPGEDVVVLEARCGVMLRLSRGALIDACDGETLLRLDGLPLADVRAPEDLMRLTTGELASLAARQGCEGARAQLRFSYERAEVGVSELAARVGAADWIAGIGHRRSR</sequence>
<keyword evidence="2" id="KW-1185">Reference proteome</keyword>
<proteinExistence type="predicted"/>
<reference evidence="1 2" key="1">
    <citation type="submission" date="2015-03" db="EMBL/GenBank/DDBJ databases">
        <title>Genome assembly of Sandaracinus amylolyticus DSM 53668.</title>
        <authorList>
            <person name="Sharma G."/>
            <person name="Subramanian S."/>
        </authorList>
    </citation>
    <scope>NUCLEOTIDE SEQUENCE [LARGE SCALE GENOMIC DNA]</scope>
    <source>
        <strain evidence="1 2">DSM 53668</strain>
    </source>
</reference>
<dbReference type="AlphaFoldDB" id="A0A0F6SI19"/>
<gene>
    <name evidence="1" type="ORF">DB32_008573</name>
</gene>
<evidence type="ECO:0000313" key="1">
    <source>
        <dbReference type="EMBL" id="AKF11424.1"/>
    </source>
</evidence>